<dbReference type="GO" id="GO:0030527">
    <property type="term" value="F:structural constituent of chromatin"/>
    <property type="evidence" value="ECO:0007669"/>
    <property type="project" value="InterPro"/>
</dbReference>
<dbReference type="EMBL" id="AGSI01000001">
    <property type="protein sequence ID" value="EIE27442.1"/>
    <property type="molecule type" value="Genomic_DNA"/>
</dbReference>
<dbReference type="InterPro" id="IPR000164">
    <property type="entry name" value="Histone_H3/CENP-A"/>
</dbReference>
<reference evidence="2 3" key="1">
    <citation type="journal article" date="2012" name="Genome Biol.">
        <title>The genome of the polar eukaryotic microalga coccomyxa subellipsoidea reveals traits of cold adaptation.</title>
        <authorList>
            <person name="Blanc G."/>
            <person name="Agarkova I."/>
            <person name="Grimwood J."/>
            <person name="Kuo A."/>
            <person name="Brueggeman A."/>
            <person name="Dunigan D."/>
            <person name="Gurnon J."/>
            <person name="Ladunga I."/>
            <person name="Lindquist E."/>
            <person name="Lucas S."/>
            <person name="Pangilinan J."/>
            <person name="Proschold T."/>
            <person name="Salamov A."/>
            <person name="Schmutz J."/>
            <person name="Weeks D."/>
            <person name="Yamada T."/>
            <person name="Claverie J.M."/>
            <person name="Grigoriev I."/>
            <person name="Van Etten J."/>
            <person name="Lomsadze A."/>
            <person name="Borodovsky M."/>
        </authorList>
    </citation>
    <scope>NUCLEOTIDE SEQUENCE [LARGE SCALE GENOMIC DNA]</scope>
    <source>
        <strain evidence="2 3">C-169</strain>
    </source>
</reference>
<organism evidence="2 3">
    <name type="scientific">Coccomyxa subellipsoidea (strain C-169)</name>
    <name type="common">Green microalga</name>
    <dbReference type="NCBI Taxonomy" id="574566"/>
    <lineage>
        <taxon>Eukaryota</taxon>
        <taxon>Viridiplantae</taxon>
        <taxon>Chlorophyta</taxon>
        <taxon>core chlorophytes</taxon>
        <taxon>Trebouxiophyceae</taxon>
        <taxon>Trebouxiophyceae incertae sedis</taxon>
        <taxon>Coccomyxaceae</taxon>
        <taxon>Coccomyxa</taxon>
        <taxon>Coccomyxa subellipsoidea</taxon>
    </lineage>
</organism>
<sequence>MVRQKQTARKSCGGKAPRKQLATKAARKATVASTGGVTGAPVAQLSADKHAPQGLGGHGLTAAGGGSSGDPVAAAAHAQIQLPSPQLKSLGAACLAGGAAGGKMEVISAGRNL</sequence>
<feature type="compositionally biased region" description="Gly residues" evidence="1">
    <location>
        <begin position="54"/>
        <end position="68"/>
    </location>
</feature>
<protein>
    <submittedName>
        <fullName evidence="2">Uncharacterized protein</fullName>
    </submittedName>
</protein>
<dbReference type="PRINTS" id="PR00622">
    <property type="entry name" value="HISTONEH3"/>
</dbReference>
<feature type="region of interest" description="Disordered" evidence="1">
    <location>
        <begin position="48"/>
        <end position="71"/>
    </location>
</feature>
<dbReference type="Proteomes" id="UP000007264">
    <property type="component" value="Unassembled WGS sequence"/>
</dbReference>
<evidence type="ECO:0000313" key="2">
    <source>
        <dbReference type="EMBL" id="EIE27442.1"/>
    </source>
</evidence>
<comment type="caution">
    <text evidence="2">The sequence shown here is derived from an EMBL/GenBank/DDBJ whole genome shotgun (WGS) entry which is preliminary data.</text>
</comment>
<dbReference type="STRING" id="574566.I0Z9X3"/>
<dbReference type="KEGG" id="csl:COCSUDRAFT_55448"/>
<dbReference type="GO" id="GO:0000786">
    <property type="term" value="C:nucleosome"/>
    <property type="evidence" value="ECO:0007669"/>
    <property type="project" value="InterPro"/>
</dbReference>
<dbReference type="PROSITE" id="PS00322">
    <property type="entry name" value="HISTONE_H3_1"/>
    <property type="match status" value="1"/>
</dbReference>
<dbReference type="GO" id="GO:0003677">
    <property type="term" value="F:DNA binding"/>
    <property type="evidence" value="ECO:0007669"/>
    <property type="project" value="InterPro"/>
</dbReference>
<proteinExistence type="predicted"/>
<dbReference type="OrthoDB" id="3036637at2759"/>
<feature type="region of interest" description="Disordered" evidence="1">
    <location>
        <begin position="1"/>
        <end position="27"/>
    </location>
</feature>
<dbReference type="AlphaFoldDB" id="I0Z9X3"/>
<dbReference type="RefSeq" id="XP_005651986.1">
    <property type="nucleotide sequence ID" value="XM_005651929.1"/>
</dbReference>
<name>I0Z9X3_COCSC</name>
<gene>
    <name evidence="2" type="ORF">COCSUDRAFT_55448</name>
</gene>
<evidence type="ECO:0000256" key="1">
    <source>
        <dbReference type="SAM" id="MobiDB-lite"/>
    </source>
</evidence>
<dbReference type="GeneID" id="17045457"/>
<accession>I0Z9X3</accession>
<keyword evidence="3" id="KW-1185">Reference proteome</keyword>
<evidence type="ECO:0000313" key="3">
    <source>
        <dbReference type="Proteomes" id="UP000007264"/>
    </source>
</evidence>